<name>V7CDZ5_PHAVU</name>
<evidence type="ECO:0000313" key="1">
    <source>
        <dbReference type="EMBL" id="ESW27505.1"/>
    </source>
</evidence>
<gene>
    <name evidence="1" type="ORF">PHAVU_003G207800g</name>
</gene>
<protein>
    <submittedName>
        <fullName evidence="1">Uncharacterized protein</fullName>
    </submittedName>
</protein>
<dbReference type="EMBL" id="CM002290">
    <property type="protein sequence ID" value="ESW27505.1"/>
    <property type="molecule type" value="Genomic_DNA"/>
</dbReference>
<reference evidence="2" key="1">
    <citation type="journal article" date="2014" name="Nat. Genet.">
        <title>A reference genome for common bean and genome-wide analysis of dual domestications.</title>
        <authorList>
            <person name="Schmutz J."/>
            <person name="McClean P.E."/>
            <person name="Mamidi S."/>
            <person name="Wu G.A."/>
            <person name="Cannon S.B."/>
            <person name="Grimwood J."/>
            <person name="Jenkins J."/>
            <person name="Shu S."/>
            <person name="Song Q."/>
            <person name="Chavarro C."/>
            <person name="Torres-Torres M."/>
            <person name="Geffroy V."/>
            <person name="Moghaddam S.M."/>
            <person name="Gao D."/>
            <person name="Abernathy B."/>
            <person name="Barry K."/>
            <person name="Blair M."/>
            <person name="Brick M.A."/>
            <person name="Chovatia M."/>
            <person name="Gepts P."/>
            <person name="Goodstein D.M."/>
            <person name="Gonzales M."/>
            <person name="Hellsten U."/>
            <person name="Hyten D.L."/>
            <person name="Jia G."/>
            <person name="Kelly J.D."/>
            <person name="Kudrna D."/>
            <person name="Lee R."/>
            <person name="Richard M.M."/>
            <person name="Miklas P.N."/>
            <person name="Osorno J.M."/>
            <person name="Rodrigues J."/>
            <person name="Thareau V."/>
            <person name="Urrea C.A."/>
            <person name="Wang M."/>
            <person name="Yu Y."/>
            <person name="Zhang M."/>
            <person name="Wing R.A."/>
            <person name="Cregan P.B."/>
            <person name="Rokhsar D.S."/>
            <person name="Jackson S.A."/>
        </authorList>
    </citation>
    <scope>NUCLEOTIDE SEQUENCE [LARGE SCALE GENOMIC DNA]</scope>
    <source>
        <strain evidence="2">cv. G19833</strain>
    </source>
</reference>
<keyword evidence="2" id="KW-1185">Reference proteome</keyword>
<accession>V7CDZ5</accession>
<organism evidence="1 2">
    <name type="scientific">Phaseolus vulgaris</name>
    <name type="common">Kidney bean</name>
    <name type="synonym">French bean</name>
    <dbReference type="NCBI Taxonomy" id="3885"/>
    <lineage>
        <taxon>Eukaryota</taxon>
        <taxon>Viridiplantae</taxon>
        <taxon>Streptophyta</taxon>
        <taxon>Embryophyta</taxon>
        <taxon>Tracheophyta</taxon>
        <taxon>Spermatophyta</taxon>
        <taxon>Magnoliopsida</taxon>
        <taxon>eudicotyledons</taxon>
        <taxon>Gunneridae</taxon>
        <taxon>Pentapetalae</taxon>
        <taxon>rosids</taxon>
        <taxon>fabids</taxon>
        <taxon>Fabales</taxon>
        <taxon>Fabaceae</taxon>
        <taxon>Papilionoideae</taxon>
        <taxon>50 kb inversion clade</taxon>
        <taxon>NPAAA clade</taxon>
        <taxon>indigoferoid/millettioid clade</taxon>
        <taxon>Phaseoleae</taxon>
        <taxon>Phaseolus</taxon>
    </lineage>
</organism>
<dbReference type="Proteomes" id="UP000000226">
    <property type="component" value="Chromosome 3"/>
</dbReference>
<dbReference type="Gramene" id="ESW27505">
    <property type="protein sequence ID" value="ESW27505"/>
    <property type="gene ID" value="PHAVU_003G207800g"/>
</dbReference>
<proteinExistence type="predicted"/>
<sequence>MKRFKYESGTLLSKDETISENLCMLLLTGEIMLYVVLKGEGLRQFKNAKRRGYLIKGTTGRFHQQATKVRKDSYTCDPTKEVVYVPNYSFYHNYKSNISSIADYKAITYYYS</sequence>
<dbReference type="AlphaFoldDB" id="V7CDZ5"/>
<evidence type="ECO:0000313" key="2">
    <source>
        <dbReference type="Proteomes" id="UP000000226"/>
    </source>
</evidence>